<accession>A0A3Q3D235</accession>
<dbReference type="Ensembl" id="ENSHCOT00000013568.1">
    <property type="protein sequence ID" value="ENSHCOP00000000569.1"/>
    <property type="gene ID" value="ENSHCOG00000001396.1"/>
</dbReference>
<name>A0A3Q3D235_HIPCM</name>
<proteinExistence type="predicted"/>
<evidence type="ECO:0000313" key="2">
    <source>
        <dbReference type="Proteomes" id="UP000264820"/>
    </source>
</evidence>
<reference evidence="1" key="1">
    <citation type="submission" date="2025-08" db="UniProtKB">
        <authorList>
            <consortium name="Ensembl"/>
        </authorList>
    </citation>
    <scope>IDENTIFICATION</scope>
</reference>
<reference evidence="1" key="2">
    <citation type="submission" date="2025-09" db="UniProtKB">
        <authorList>
            <consortium name="Ensembl"/>
        </authorList>
    </citation>
    <scope>IDENTIFICATION</scope>
</reference>
<dbReference type="AlphaFoldDB" id="A0A3Q3D235"/>
<organism evidence="1 2">
    <name type="scientific">Hippocampus comes</name>
    <name type="common">Tiger tail seahorse</name>
    <dbReference type="NCBI Taxonomy" id="109280"/>
    <lineage>
        <taxon>Eukaryota</taxon>
        <taxon>Metazoa</taxon>
        <taxon>Chordata</taxon>
        <taxon>Craniata</taxon>
        <taxon>Vertebrata</taxon>
        <taxon>Euteleostomi</taxon>
        <taxon>Actinopterygii</taxon>
        <taxon>Neopterygii</taxon>
        <taxon>Teleostei</taxon>
        <taxon>Neoteleostei</taxon>
        <taxon>Acanthomorphata</taxon>
        <taxon>Syngnathiaria</taxon>
        <taxon>Syngnathiformes</taxon>
        <taxon>Syngnathoidei</taxon>
        <taxon>Syngnathidae</taxon>
        <taxon>Hippocampus</taxon>
    </lineage>
</organism>
<sequence>KVRYIFFSSNAVSQFDNRRHCCFDLVLSHLKSCVFFSQKYSQIKYEMSGLLQARACKSGSAGSGFNILGPGWVRLDSLLDRERCLHRLNRRHFYRERGCTAGLRLCHWPPRHCRPGSDSVHLVASVARSLPCNHHG</sequence>
<dbReference type="Proteomes" id="UP000264820">
    <property type="component" value="Unplaced"/>
</dbReference>
<keyword evidence="2" id="KW-1185">Reference proteome</keyword>
<protein>
    <submittedName>
        <fullName evidence="1">Uncharacterized protein</fullName>
    </submittedName>
</protein>
<evidence type="ECO:0000313" key="1">
    <source>
        <dbReference type="Ensembl" id="ENSHCOP00000000569.1"/>
    </source>
</evidence>